<proteinExistence type="predicted"/>
<evidence type="ECO:0000313" key="2">
    <source>
        <dbReference type="Proteomes" id="UP000051380"/>
    </source>
</evidence>
<dbReference type="Proteomes" id="UP000051380">
    <property type="component" value="Unassembled WGS sequence"/>
</dbReference>
<reference evidence="1 2" key="1">
    <citation type="submission" date="2015-09" db="EMBL/GenBank/DDBJ databases">
        <title>Draft Genome Sequence of the Strain BR 3267 (Bradyrhizobium yuanmingense) recommended as inoculant for cowpea in Brazil.</title>
        <authorList>
            <person name="Simoes-Araujo J.L."/>
            <person name="Zilli J.E."/>
        </authorList>
    </citation>
    <scope>NUCLEOTIDE SEQUENCE [LARGE SCALE GENOMIC DNA]</scope>
    <source>
        <strain evidence="1 2">BR3267</strain>
    </source>
</reference>
<name>A0A0R3BKC1_9BRAD</name>
<evidence type="ECO:0000313" key="1">
    <source>
        <dbReference type="EMBL" id="KRP85833.1"/>
    </source>
</evidence>
<dbReference type="AlphaFoldDB" id="A0A0R3BKC1"/>
<comment type="caution">
    <text evidence="1">The sequence shown here is derived from an EMBL/GenBank/DDBJ whole genome shotgun (WGS) entry which is preliminary data.</text>
</comment>
<organism evidence="1 2">
    <name type="scientific">Bradyrhizobium yuanmingense</name>
    <dbReference type="NCBI Taxonomy" id="108015"/>
    <lineage>
        <taxon>Bacteria</taxon>
        <taxon>Pseudomonadati</taxon>
        <taxon>Pseudomonadota</taxon>
        <taxon>Alphaproteobacteria</taxon>
        <taxon>Hyphomicrobiales</taxon>
        <taxon>Nitrobacteraceae</taxon>
        <taxon>Bradyrhizobium</taxon>
    </lineage>
</organism>
<accession>A0A0R3BKC1</accession>
<dbReference type="EMBL" id="LJYF01000051">
    <property type="protein sequence ID" value="KRP85833.1"/>
    <property type="molecule type" value="Genomic_DNA"/>
</dbReference>
<gene>
    <name evidence="1" type="ORF">AOQ72_04105</name>
</gene>
<dbReference type="OrthoDB" id="6906417at2"/>
<sequence length="84" mass="10104">MHKKADAEQTIRHLALEWMHETNYRPQPGHYPSFGAFKTWLESKHYSHYLLFRSRSDARAEAEGWFEAEISGYWRDMRSRGVEM</sequence>
<protein>
    <submittedName>
        <fullName evidence="1">Uncharacterized protein</fullName>
    </submittedName>
</protein>
<dbReference type="RefSeq" id="WP_057030393.1">
    <property type="nucleotide sequence ID" value="NZ_LJYF01000051.1"/>
</dbReference>